<name>A0ABP0G4Z9_CLALP</name>
<accession>A0ABP0G4Z9</accession>
<reference evidence="1 2" key="1">
    <citation type="submission" date="2024-02" db="EMBL/GenBank/DDBJ databases">
        <authorList>
            <person name="Daric V."/>
            <person name="Darras S."/>
        </authorList>
    </citation>
    <scope>NUCLEOTIDE SEQUENCE [LARGE SCALE GENOMIC DNA]</scope>
</reference>
<dbReference type="EMBL" id="CAWYQH010000103">
    <property type="protein sequence ID" value="CAK8686887.1"/>
    <property type="molecule type" value="Genomic_DNA"/>
</dbReference>
<dbReference type="InterPro" id="IPR011009">
    <property type="entry name" value="Kinase-like_dom_sf"/>
</dbReference>
<sequence length="187" mass="21817">MIYRNRFGMIGYEIITRNPVFHGVPFDLILQSIKDIGQKPEESYLRDIEASLENNPEDLNIFTTLKSIVTQCWDFNPESRPDVREVRKLAIRTLSSYPKLKDFYCMDKLKHSSEVPSKNQISVKINLDEFSVSFEKVGESKTDPVPDQDKTKQHIMLSYNWTDSKAVTHMRPSPHYNKYFIVVSHTL</sequence>
<evidence type="ECO:0000313" key="2">
    <source>
        <dbReference type="Proteomes" id="UP001642483"/>
    </source>
</evidence>
<dbReference type="Gene3D" id="1.10.510.10">
    <property type="entry name" value="Transferase(Phosphotransferase) domain 1"/>
    <property type="match status" value="1"/>
</dbReference>
<evidence type="ECO:0008006" key="3">
    <source>
        <dbReference type="Google" id="ProtNLM"/>
    </source>
</evidence>
<comment type="caution">
    <text evidence="1">The sequence shown here is derived from an EMBL/GenBank/DDBJ whole genome shotgun (WGS) entry which is preliminary data.</text>
</comment>
<protein>
    <recommendedName>
        <fullName evidence="3">Protein kinase domain-containing protein</fullName>
    </recommendedName>
</protein>
<proteinExistence type="predicted"/>
<keyword evidence="2" id="KW-1185">Reference proteome</keyword>
<evidence type="ECO:0000313" key="1">
    <source>
        <dbReference type="EMBL" id="CAK8686887.1"/>
    </source>
</evidence>
<gene>
    <name evidence="1" type="ORF">CVLEPA_LOCUS18923</name>
</gene>
<organism evidence="1 2">
    <name type="scientific">Clavelina lepadiformis</name>
    <name type="common">Light-bulb sea squirt</name>
    <name type="synonym">Ascidia lepadiformis</name>
    <dbReference type="NCBI Taxonomy" id="159417"/>
    <lineage>
        <taxon>Eukaryota</taxon>
        <taxon>Metazoa</taxon>
        <taxon>Chordata</taxon>
        <taxon>Tunicata</taxon>
        <taxon>Ascidiacea</taxon>
        <taxon>Aplousobranchia</taxon>
        <taxon>Clavelinidae</taxon>
        <taxon>Clavelina</taxon>
    </lineage>
</organism>
<dbReference type="SUPFAM" id="SSF56112">
    <property type="entry name" value="Protein kinase-like (PK-like)"/>
    <property type="match status" value="1"/>
</dbReference>
<dbReference type="Proteomes" id="UP001642483">
    <property type="component" value="Unassembled WGS sequence"/>
</dbReference>